<reference evidence="12" key="2">
    <citation type="submission" date="2020-09" db="EMBL/GenBank/DDBJ databases">
        <authorList>
            <person name="Sun Q."/>
            <person name="Zhou Y."/>
        </authorList>
    </citation>
    <scope>NUCLEOTIDE SEQUENCE</scope>
    <source>
        <strain evidence="12">CGMCC 1.15178</strain>
    </source>
</reference>
<dbReference type="PROSITE" id="PS50109">
    <property type="entry name" value="HIS_KIN"/>
    <property type="match status" value="1"/>
</dbReference>
<keyword evidence="5" id="KW-0808">Transferase</keyword>
<dbReference type="GO" id="GO:0030295">
    <property type="term" value="F:protein kinase activator activity"/>
    <property type="evidence" value="ECO:0007669"/>
    <property type="project" value="TreeGrafter"/>
</dbReference>
<dbReference type="InterPro" id="IPR036890">
    <property type="entry name" value="HATPase_C_sf"/>
</dbReference>
<gene>
    <name evidence="12" type="ORF">GCM10010911_12370</name>
</gene>
<dbReference type="GO" id="GO:0000155">
    <property type="term" value="F:phosphorelay sensor kinase activity"/>
    <property type="evidence" value="ECO:0007669"/>
    <property type="project" value="InterPro"/>
</dbReference>
<evidence type="ECO:0000256" key="1">
    <source>
        <dbReference type="ARBA" id="ARBA00000085"/>
    </source>
</evidence>
<evidence type="ECO:0000256" key="3">
    <source>
        <dbReference type="ARBA" id="ARBA00012438"/>
    </source>
</evidence>
<dbReference type="Proteomes" id="UP000612456">
    <property type="component" value="Unassembled WGS sequence"/>
</dbReference>
<keyword evidence="4" id="KW-0597">Phosphoprotein</keyword>
<dbReference type="Gene3D" id="3.30.565.10">
    <property type="entry name" value="Histidine kinase-like ATPase, C-terminal domain"/>
    <property type="match status" value="1"/>
</dbReference>
<dbReference type="SUPFAM" id="SSF47384">
    <property type="entry name" value="Homodimeric domain of signal transducing histidine kinase"/>
    <property type="match status" value="1"/>
</dbReference>
<evidence type="ECO:0000259" key="11">
    <source>
        <dbReference type="PROSITE" id="PS50109"/>
    </source>
</evidence>
<keyword evidence="6" id="KW-0547">Nucleotide-binding</keyword>
<dbReference type="Pfam" id="PF02518">
    <property type="entry name" value="HATPase_c"/>
    <property type="match status" value="1"/>
</dbReference>
<evidence type="ECO:0000256" key="10">
    <source>
        <dbReference type="SAM" id="Phobius"/>
    </source>
</evidence>
<feature type="transmembrane region" description="Helical" evidence="10">
    <location>
        <begin position="259"/>
        <end position="282"/>
    </location>
</feature>
<keyword evidence="10" id="KW-1133">Transmembrane helix</keyword>
<organism evidence="12 13">
    <name type="scientific">Paenibacillus nasutitermitis</name>
    <dbReference type="NCBI Taxonomy" id="1652958"/>
    <lineage>
        <taxon>Bacteria</taxon>
        <taxon>Bacillati</taxon>
        <taxon>Bacillota</taxon>
        <taxon>Bacilli</taxon>
        <taxon>Bacillales</taxon>
        <taxon>Paenibacillaceae</taxon>
        <taxon>Paenibacillus</taxon>
    </lineage>
</organism>
<evidence type="ECO:0000256" key="6">
    <source>
        <dbReference type="ARBA" id="ARBA00022741"/>
    </source>
</evidence>
<evidence type="ECO:0000256" key="7">
    <source>
        <dbReference type="ARBA" id="ARBA00022777"/>
    </source>
</evidence>
<dbReference type="PRINTS" id="PR00344">
    <property type="entry name" value="BCTRLSENSOR"/>
</dbReference>
<feature type="transmembrane region" description="Helical" evidence="10">
    <location>
        <begin position="12"/>
        <end position="34"/>
    </location>
</feature>
<dbReference type="AlphaFoldDB" id="A0A916YQ86"/>
<keyword evidence="7 12" id="KW-0418">Kinase</keyword>
<comment type="catalytic activity">
    <reaction evidence="1">
        <text>ATP + protein L-histidine = ADP + protein N-phospho-L-histidine.</text>
        <dbReference type="EC" id="2.7.13.3"/>
    </reaction>
</comment>
<dbReference type="InterPro" id="IPR036097">
    <property type="entry name" value="HisK_dim/P_sf"/>
</dbReference>
<feature type="domain" description="Histidine kinase" evidence="11">
    <location>
        <begin position="365"/>
        <end position="584"/>
    </location>
</feature>
<keyword evidence="13" id="KW-1185">Reference proteome</keyword>
<evidence type="ECO:0000313" key="13">
    <source>
        <dbReference type="Proteomes" id="UP000612456"/>
    </source>
</evidence>
<name>A0A916YQ86_9BACL</name>
<dbReference type="Gene3D" id="1.10.287.130">
    <property type="match status" value="1"/>
</dbReference>
<comment type="subcellular location">
    <subcellularLocation>
        <location evidence="2">Membrane</location>
    </subcellularLocation>
</comment>
<dbReference type="PANTHER" id="PTHR42878">
    <property type="entry name" value="TWO-COMPONENT HISTIDINE KINASE"/>
    <property type="match status" value="1"/>
</dbReference>
<dbReference type="InterPro" id="IPR003594">
    <property type="entry name" value="HATPase_dom"/>
</dbReference>
<keyword evidence="10" id="KW-0472">Membrane</keyword>
<dbReference type="InterPro" id="IPR003661">
    <property type="entry name" value="HisK_dim/P_dom"/>
</dbReference>
<dbReference type="GO" id="GO:0007234">
    <property type="term" value="P:osmosensory signaling via phosphorelay pathway"/>
    <property type="evidence" value="ECO:0007669"/>
    <property type="project" value="TreeGrafter"/>
</dbReference>
<dbReference type="GO" id="GO:0000156">
    <property type="term" value="F:phosphorelay response regulator activity"/>
    <property type="evidence" value="ECO:0007669"/>
    <property type="project" value="TreeGrafter"/>
</dbReference>
<dbReference type="PANTHER" id="PTHR42878:SF7">
    <property type="entry name" value="SENSOR HISTIDINE KINASE GLRK"/>
    <property type="match status" value="1"/>
</dbReference>
<proteinExistence type="predicted"/>
<dbReference type="InterPro" id="IPR005467">
    <property type="entry name" value="His_kinase_dom"/>
</dbReference>
<keyword evidence="9" id="KW-0902">Two-component regulatory system</keyword>
<dbReference type="SMART" id="SM00388">
    <property type="entry name" value="HisKA"/>
    <property type="match status" value="1"/>
</dbReference>
<protein>
    <recommendedName>
        <fullName evidence="3">histidine kinase</fullName>
        <ecNumber evidence="3">2.7.13.3</ecNumber>
    </recommendedName>
</protein>
<dbReference type="SUPFAM" id="SSF55874">
    <property type="entry name" value="ATPase domain of HSP90 chaperone/DNA topoisomerase II/histidine kinase"/>
    <property type="match status" value="1"/>
</dbReference>
<evidence type="ECO:0000256" key="2">
    <source>
        <dbReference type="ARBA" id="ARBA00004370"/>
    </source>
</evidence>
<dbReference type="InterPro" id="IPR050351">
    <property type="entry name" value="BphY/WalK/GraS-like"/>
</dbReference>
<dbReference type="Pfam" id="PF00512">
    <property type="entry name" value="HisKA"/>
    <property type="match status" value="1"/>
</dbReference>
<comment type="caution">
    <text evidence="12">The sequence shown here is derived from an EMBL/GenBank/DDBJ whole genome shotgun (WGS) entry which is preliminary data.</text>
</comment>
<keyword evidence="10" id="KW-0812">Transmembrane</keyword>
<accession>A0A916YQ86</accession>
<sequence>MNVKWRLTFRIIAWFLLVGFILSVIAGGILYWTYHQLMRIEADRDFGNVGLSRLVDTIRTEGGDLKFDSEMLEIVHRKGGWLQRIDESGHVTDAFYTPPDVPDSYGPGELNAYWMREAPFPYDIYLWIQEKNGVTHTLLYGVKKQADPLLKQLADRGSIAGRTIELPENLGEKLRESGSWLQILDADGDELASSNKPSTGALERFSIQDIALRSFYPDRYGTRQFTQYDQATERTWVLTSPLAGNLPEASPFIDPVSKVLAVGIGLLLLASMLVFTIVSYLFGHSFGAPIIHMIKWLRLLREGSYVEPAMPDGTPRSLNRHGRRKRKYRIYGDVIHSLDSLSETLRINKRKQAEYERNREEWIAGVSHDLKTPLSSIKGYAHMLEAETYEWAADEVRSFAKVILDKSTYMEGLINDLTLTYQARSGSGAPSLEEVDLNTYIAEAVRESSFHPQYRKKRIRFVPWNRAVIYSVYKPWFQRIVDNLVANALMHNREGTILTISVSAAAGGGVTVAFADDGEGMDEQTASRLFERYYRGLDTESRAEGTGLGMAVTKALTEGLGGTIEVETAQGSGTVIRLKWDSSDQLKP</sequence>
<evidence type="ECO:0000256" key="9">
    <source>
        <dbReference type="ARBA" id="ARBA00023012"/>
    </source>
</evidence>
<evidence type="ECO:0000313" key="12">
    <source>
        <dbReference type="EMBL" id="GGD56169.1"/>
    </source>
</evidence>
<dbReference type="GO" id="GO:0005524">
    <property type="term" value="F:ATP binding"/>
    <property type="evidence" value="ECO:0007669"/>
    <property type="project" value="UniProtKB-KW"/>
</dbReference>
<dbReference type="CDD" id="cd00082">
    <property type="entry name" value="HisKA"/>
    <property type="match status" value="1"/>
</dbReference>
<evidence type="ECO:0000256" key="5">
    <source>
        <dbReference type="ARBA" id="ARBA00022679"/>
    </source>
</evidence>
<dbReference type="EMBL" id="BMHP01000001">
    <property type="protein sequence ID" value="GGD56169.1"/>
    <property type="molecule type" value="Genomic_DNA"/>
</dbReference>
<evidence type="ECO:0000256" key="8">
    <source>
        <dbReference type="ARBA" id="ARBA00022840"/>
    </source>
</evidence>
<dbReference type="InterPro" id="IPR004358">
    <property type="entry name" value="Sig_transdc_His_kin-like_C"/>
</dbReference>
<dbReference type="CDD" id="cd00075">
    <property type="entry name" value="HATPase"/>
    <property type="match status" value="1"/>
</dbReference>
<keyword evidence="8" id="KW-0067">ATP-binding</keyword>
<reference evidence="12" key="1">
    <citation type="journal article" date="2014" name="Int. J. Syst. Evol. Microbiol.">
        <title>Complete genome sequence of Corynebacterium casei LMG S-19264T (=DSM 44701T), isolated from a smear-ripened cheese.</title>
        <authorList>
            <consortium name="US DOE Joint Genome Institute (JGI-PGF)"/>
            <person name="Walter F."/>
            <person name="Albersmeier A."/>
            <person name="Kalinowski J."/>
            <person name="Ruckert C."/>
        </authorList>
    </citation>
    <scope>NUCLEOTIDE SEQUENCE</scope>
    <source>
        <strain evidence="12">CGMCC 1.15178</strain>
    </source>
</reference>
<dbReference type="SMART" id="SM00387">
    <property type="entry name" value="HATPase_c"/>
    <property type="match status" value="1"/>
</dbReference>
<dbReference type="EC" id="2.7.13.3" evidence="3"/>
<dbReference type="RefSeq" id="WP_188990099.1">
    <property type="nucleotide sequence ID" value="NZ_BMHP01000001.1"/>
</dbReference>
<evidence type="ECO:0000256" key="4">
    <source>
        <dbReference type="ARBA" id="ARBA00022553"/>
    </source>
</evidence>